<dbReference type="Proteomes" id="UP000324222">
    <property type="component" value="Unassembled WGS sequence"/>
</dbReference>
<evidence type="ECO:0000313" key="1">
    <source>
        <dbReference type="EMBL" id="MPD00920.1"/>
    </source>
</evidence>
<keyword evidence="2" id="KW-1185">Reference proteome</keyword>
<gene>
    <name evidence="1" type="ORF">E2C01_096426</name>
</gene>
<dbReference type="AlphaFoldDB" id="A0A5B7K1Q2"/>
<reference evidence="1 2" key="1">
    <citation type="submission" date="2019-05" db="EMBL/GenBank/DDBJ databases">
        <title>Another draft genome of Portunus trituberculatus and its Hox gene families provides insights of decapod evolution.</title>
        <authorList>
            <person name="Jeong J.-H."/>
            <person name="Song I."/>
            <person name="Kim S."/>
            <person name="Choi T."/>
            <person name="Kim D."/>
            <person name="Ryu S."/>
            <person name="Kim W."/>
        </authorList>
    </citation>
    <scope>NUCLEOTIDE SEQUENCE [LARGE SCALE GENOMIC DNA]</scope>
    <source>
        <tissue evidence="1">Muscle</tissue>
    </source>
</reference>
<comment type="caution">
    <text evidence="1">The sequence shown here is derived from an EMBL/GenBank/DDBJ whole genome shotgun (WGS) entry which is preliminary data.</text>
</comment>
<name>A0A5B7K1Q2_PORTR</name>
<evidence type="ECO:0000313" key="2">
    <source>
        <dbReference type="Proteomes" id="UP000324222"/>
    </source>
</evidence>
<organism evidence="1 2">
    <name type="scientific">Portunus trituberculatus</name>
    <name type="common">Swimming crab</name>
    <name type="synonym">Neptunus trituberculatus</name>
    <dbReference type="NCBI Taxonomy" id="210409"/>
    <lineage>
        <taxon>Eukaryota</taxon>
        <taxon>Metazoa</taxon>
        <taxon>Ecdysozoa</taxon>
        <taxon>Arthropoda</taxon>
        <taxon>Crustacea</taxon>
        <taxon>Multicrustacea</taxon>
        <taxon>Malacostraca</taxon>
        <taxon>Eumalacostraca</taxon>
        <taxon>Eucarida</taxon>
        <taxon>Decapoda</taxon>
        <taxon>Pleocyemata</taxon>
        <taxon>Brachyura</taxon>
        <taxon>Eubrachyura</taxon>
        <taxon>Portunoidea</taxon>
        <taxon>Portunidae</taxon>
        <taxon>Portuninae</taxon>
        <taxon>Portunus</taxon>
    </lineage>
</organism>
<sequence>MVPLYHGGPLNLFSTISRFHVHSAYCSQRVASGCMSSGSGSVLLSPRCFSSNGACECPRVHRN</sequence>
<dbReference type="EMBL" id="VSRR010124952">
    <property type="protein sequence ID" value="MPD00920.1"/>
    <property type="molecule type" value="Genomic_DNA"/>
</dbReference>
<proteinExistence type="predicted"/>
<protein>
    <submittedName>
        <fullName evidence="1">Uncharacterized protein</fullName>
    </submittedName>
</protein>
<accession>A0A5B7K1Q2</accession>